<organism evidence="2 3">
    <name type="scientific">Terribacillus saccharophilus</name>
    <dbReference type="NCBI Taxonomy" id="361277"/>
    <lineage>
        <taxon>Bacteria</taxon>
        <taxon>Bacillati</taxon>
        <taxon>Bacillota</taxon>
        <taxon>Bacilli</taxon>
        <taxon>Bacillales</taxon>
        <taxon>Bacillaceae</taxon>
        <taxon>Terribacillus</taxon>
    </lineage>
</organism>
<sequence length="164" mass="17668">MPTTKKENIIFGLMMCVGMVVGMTMYNLIVNDLIGVISLQGMLLQFAMGFVIAFLLESFIVGPLAHKVAFSLPFDKSKRLPAILVLSCCMVVGMVLFMSVFGLVSSYAANGLDGSSWLSSYGTIALKNFIFALPLQLLIVGPIVRFVFGKYIQGEPAVQASQAG</sequence>
<dbReference type="InterPro" id="IPR021529">
    <property type="entry name" value="DUF2798"/>
</dbReference>
<feature type="transmembrane region" description="Helical" evidence="1">
    <location>
        <begin position="42"/>
        <end position="62"/>
    </location>
</feature>
<proteinExistence type="predicted"/>
<reference evidence="2 3" key="1">
    <citation type="submission" date="2017-07" db="EMBL/GenBank/DDBJ databases">
        <title>Isolation and whole genome analysis of endospore-forming bacteria from heroin.</title>
        <authorList>
            <person name="Kalinowski J."/>
            <person name="Ahrens B."/>
            <person name="Al-Dilaimi A."/>
            <person name="Winkler A."/>
            <person name="Wibberg D."/>
            <person name="Schleenbecker U."/>
            <person name="Ruckert C."/>
            <person name="Wolfel R."/>
            <person name="Grass G."/>
        </authorList>
    </citation>
    <scope>NUCLEOTIDE SEQUENCE [LARGE SCALE GENOMIC DNA]</scope>
    <source>
        <strain evidence="2 3">7517-1</strain>
    </source>
</reference>
<keyword evidence="1" id="KW-1133">Transmembrane helix</keyword>
<keyword evidence="3" id="KW-1185">Reference proteome</keyword>
<dbReference type="Proteomes" id="UP000216852">
    <property type="component" value="Unassembled WGS sequence"/>
</dbReference>
<feature type="transmembrane region" description="Helical" evidence="1">
    <location>
        <begin position="129"/>
        <end position="148"/>
    </location>
</feature>
<dbReference type="EMBL" id="NPBJ01000033">
    <property type="protein sequence ID" value="PAD98608.1"/>
    <property type="molecule type" value="Genomic_DNA"/>
</dbReference>
<accession>A0ABX4GUR5</accession>
<evidence type="ECO:0000313" key="2">
    <source>
        <dbReference type="EMBL" id="PAD98608.1"/>
    </source>
</evidence>
<evidence type="ECO:0008006" key="4">
    <source>
        <dbReference type="Google" id="ProtNLM"/>
    </source>
</evidence>
<keyword evidence="1" id="KW-0472">Membrane</keyword>
<protein>
    <recommendedName>
        <fullName evidence="4">DUF2798 domain-containing protein</fullName>
    </recommendedName>
</protein>
<gene>
    <name evidence="2" type="ORF">CHH48_16475</name>
</gene>
<keyword evidence="1" id="KW-0812">Transmembrane</keyword>
<comment type="caution">
    <text evidence="2">The sequence shown here is derived from an EMBL/GenBank/DDBJ whole genome shotgun (WGS) entry which is preliminary data.</text>
</comment>
<name>A0ABX4GUR5_9BACI</name>
<feature type="transmembrane region" description="Helical" evidence="1">
    <location>
        <begin position="83"/>
        <end position="109"/>
    </location>
</feature>
<evidence type="ECO:0000256" key="1">
    <source>
        <dbReference type="SAM" id="Phobius"/>
    </source>
</evidence>
<dbReference type="RefSeq" id="WP_095220410.1">
    <property type="nucleotide sequence ID" value="NZ_NPBJ01000033.1"/>
</dbReference>
<feature type="transmembrane region" description="Helical" evidence="1">
    <location>
        <begin position="9"/>
        <end position="30"/>
    </location>
</feature>
<dbReference type="Pfam" id="PF11391">
    <property type="entry name" value="DUF2798"/>
    <property type="match status" value="2"/>
</dbReference>
<evidence type="ECO:0000313" key="3">
    <source>
        <dbReference type="Proteomes" id="UP000216852"/>
    </source>
</evidence>